<name>A0A6J4NW50_9BACT</name>
<dbReference type="Gene3D" id="3.30.460.40">
    <property type="match status" value="1"/>
</dbReference>
<organism evidence="1">
    <name type="scientific">uncultured Pyrinomonadaceae bacterium</name>
    <dbReference type="NCBI Taxonomy" id="2283094"/>
    <lineage>
        <taxon>Bacteria</taxon>
        <taxon>Pseudomonadati</taxon>
        <taxon>Acidobacteriota</taxon>
        <taxon>Blastocatellia</taxon>
        <taxon>Blastocatellales</taxon>
        <taxon>Pyrinomonadaceae</taxon>
        <taxon>environmental samples</taxon>
    </lineage>
</organism>
<sequence length="137" mass="15326">MTKTESNMRCGGLSLAIHGFARATLDIDILIQPESLEKAYKIGAEKGFDIRGLDISFKERAVEIRRVSKIDDNGEVLSLDLLLVTPQVQDVWETREKIDFLGNWLSVVSLAGLIKMKRLAGRPQDLADIARLENEES</sequence>
<reference evidence="1" key="1">
    <citation type="submission" date="2020-02" db="EMBL/GenBank/DDBJ databases">
        <authorList>
            <person name="Meier V. D."/>
        </authorList>
    </citation>
    <scope>NUCLEOTIDE SEQUENCE</scope>
    <source>
        <strain evidence="1">AVDCRST_MAG74</strain>
    </source>
</reference>
<gene>
    <name evidence="1" type="ORF">AVDCRST_MAG74-1456</name>
</gene>
<accession>A0A6J4NW50</accession>
<dbReference type="InterPro" id="IPR043519">
    <property type="entry name" value="NT_sf"/>
</dbReference>
<dbReference type="EMBL" id="CADCUR010000121">
    <property type="protein sequence ID" value="CAA9398924.1"/>
    <property type="molecule type" value="Genomic_DNA"/>
</dbReference>
<protein>
    <submittedName>
        <fullName evidence="1">Uncharacterized protein</fullName>
    </submittedName>
</protein>
<proteinExistence type="predicted"/>
<evidence type="ECO:0000313" key="1">
    <source>
        <dbReference type="EMBL" id="CAA9398924.1"/>
    </source>
</evidence>
<dbReference type="SUPFAM" id="SSF81301">
    <property type="entry name" value="Nucleotidyltransferase"/>
    <property type="match status" value="1"/>
</dbReference>
<dbReference type="AlphaFoldDB" id="A0A6J4NW50"/>